<dbReference type="EMBL" id="SRHE01000448">
    <property type="protein sequence ID" value="TWW08932.1"/>
    <property type="molecule type" value="Genomic_DNA"/>
</dbReference>
<evidence type="ECO:0000313" key="2">
    <source>
        <dbReference type="Proteomes" id="UP000321083"/>
    </source>
</evidence>
<evidence type="ECO:0008006" key="3">
    <source>
        <dbReference type="Google" id="ProtNLM"/>
    </source>
</evidence>
<reference evidence="1 2" key="1">
    <citation type="submission" date="2019-08" db="EMBL/GenBank/DDBJ databases">
        <title>100 year-old enigma solved: identification of Planctomyces bekefii, the type genus and species of the phylum Planctomycetes.</title>
        <authorList>
            <person name="Svetlana D.N."/>
            <person name="Overmann J."/>
        </authorList>
    </citation>
    <scope>NUCLEOTIDE SEQUENCE [LARGE SCALE GENOMIC DNA]</scope>
    <source>
        <strain evidence="1">Phe10_nw2017</strain>
    </source>
</reference>
<reference evidence="1 2" key="2">
    <citation type="submission" date="2019-08" db="EMBL/GenBank/DDBJ databases">
        <authorList>
            <person name="Henke P."/>
        </authorList>
    </citation>
    <scope>NUCLEOTIDE SEQUENCE [LARGE SCALE GENOMIC DNA]</scope>
    <source>
        <strain evidence="1">Phe10_nw2017</strain>
    </source>
</reference>
<comment type="caution">
    <text evidence="1">The sequence shown here is derived from an EMBL/GenBank/DDBJ whole genome shotgun (WGS) entry which is preliminary data.</text>
</comment>
<accession>A0A5C6M4N1</accession>
<sequence>MTSIQLPQFRCRAAAGRCDITPPVGIYHRMWGAALHDQATGVHRPLTASLLWLEPVDGPDSAARVILSLDHCILETSLQQDLAADVAAATGLDPACVLVTLTHTHGSGWMALSRSEFPGGHLIAPYLEDVRQKVRRLAVETAASRQPAAAVIGTGTCSLARHRNFFDPLRGHAVCGLNPQGFSDSTVLVARITADNGP</sequence>
<gene>
    <name evidence="1" type="ORF">E3A20_19370</name>
</gene>
<name>A0A5C6M4N1_9PLAN</name>
<protein>
    <recommendedName>
        <fullName evidence="3">Neutral/alkaline non-lysosomal ceramidase N-terminal domain-containing protein</fullName>
    </recommendedName>
</protein>
<evidence type="ECO:0000313" key="1">
    <source>
        <dbReference type="EMBL" id="TWW08932.1"/>
    </source>
</evidence>
<proteinExistence type="predicted"/>
<organism evidence="1 2">
    <name type="scientific">Planctomyces bekefii</name>
    <dbReference type="NCBI Taxonomy" id="1653850"/>
    <lineage>
        <taxon>Bacteria</taxon>
        <taxon>Pseudomonadati</taxon>
        <taxon>Planctomycetota</taxon>
        <taxon>Planctomycetia</taxon>
        <taxon>Planctomycetales</taxon>
        <taxon>Planctomycetaceae</taxon>
        <taxon>Planctomyces</taxon>
    </lineage>
</organism>
<dbReference type="AlphaFoldDB" id="A0A5C6M4N1"/>
<dbReference type="Proteomes" id="UP000321083">
    <property type="component" value="Unassembled WGS sequence"/>
</dbReference>
<feature type="non-terminal residue" evidence="1">
    <location>
        <position position="198"/>
    </location>
</feature>
<keyword evidence="2" id="KW-1185">Reference proteome</keyword>